<keyword evidence="5 9" id="KW-0560">Oxidoreductase</keyword>
<evidence type="ECO:0000259" key="10">
    <source>
        <dbReference type="Pfam" id="PF02670"/>
    </source>
</evidence>
<feature type="binding site" evidence="9">
    <location>
        <position position="14"/>
    </location>
    <ligand>
        <name>NADPH</name>
        <dbReference type="ChEBI" id="CHEBI:57783"/>
    </ligand>
</feature>
<feature type="binding site" evidence="9">
    <location>
        <position position="39"/>
    </location>
    <ligand>
        <name>NADPH</name>
        <dbReference type="ChEBI" id="CHEBI:57783"/>
    </ligand>
</feature>
<feature type="binding site" evidence="9">
    <location>
        <position position="156"/>
    </location>
    <ligand>
        <name>Mn(2+)</name>
        <dbReference type="ChEBI" id="CHEBI:29035"/>
    </ligand>
</feature>
<dbReference type="GO" id="GO:0051484">
    <property type="term" value="P:isopentenyl diphosphate biosynthetic process, methylerythritol 4-phosphate pathway involved in terpenoid biosynthetic process"/>
    <property type="evidence" value="ECO:0007669"/>
    <property type="project" value="UniProtKB-ARBA"/>
</dbReference>
<name>A0A1L3MFA4_9MICO</name>
<dbReference type="RefSeq" id="WP_072624167.1">
    <property type="nucleotide sequence ID" value="NZ_CP013290.1"/>
</dbReference>
<dbReference type="KEGG" id="jte:ASJ30_05200"/>
<dbReference type="InterPro" id="IPR013644">
    <property type="entry name" value="DXP_reductoisomerase_C"/>
</dbReference>
<dbReference type="InterPro" id="IPR003821">
    <property type="entry name" value="DXP_reductoisomerase"/>
</dbReference>
<keyword evidence="7 9" id="KW-0414">Isoprene biosynthesis</keyword>
<accession>A0A1L3MFA4</accession>
<dbReference type="Pfam" id="PF13288">
    <property type="entry name" value="DXPR_C"/>
    <property type="match status" value="1"/>
</dbReference>
<dbReference type="NCBIfam" id="TIGR00243">
    <property type="entry name" value="Dxr"/>
    <property type="match status" value="1"/>
</dbReference>
<dbReference type="InterPro" id="IPR036169">
    <property type="entry name" value="DXPR_C_sf"/>
</dbReference>
<feature type="binding site" evidence="9">
    <location>
        <position position="216"/>
    </location>
    <ligand>
        <name>1-deoxy-D-xylulose 5-phosphate</name>
        <dbReference type="ChEBI" id="CHEBI:57792"/>
    </ligand>
</feature>
<dbReference type="FunFam" id="3.40.50.720:FF:000045">
    <property type="entry name" value="1-deoxy-D-xylulose 5-phosphate reductoisomerase"/>
    <property type="match status" value="1"/>
</dbReference>
<dbReference type="PANTHER" id="PTHR30525:SF0">
    <property type="entry name" value="1-DEOXY-D-XYLULOSE 5-PHOSPHATE REDUCTOISOMERASE, CHLOROPLASTIC"/>
    <property type="match status" value="1"/>
</dbReference>
<keyword evidence="14" id="KW-1185">Reference proteome</keyword>
<dbReference type="AlphaFoldDB" id="A0A1L3MFA4"/>
<dbReference type="GO" id="GO:0030604">
    <property type="term" value="F:1-deoxy-D-xylulose-5-phosphate reductoisomerase activity"/>
    <property type="evidence" value="ECO:0007669"/>
    <property type="project" value="UniProtKB-UniRule"/>
</dbReference>
<proteinExistence type="inferred from homology"/>
<dbReference type="PANTHER" id="PTHR30525">
    <property type="entry name" value="1-DEOXY-D-XYLULOSE 5-PHOSPHATE REDUCTOISOMERASE"/>
    <property type="match status" value="1"/>
</dbReference>
<evidence type="ECO:0000256" key="3">
    <source>
        <dbReference type="ARBA" id="ARBA00022723"/>
    </source>
</evidence>
<keyword evidence="13" id="KW-0413">Isomerase</keyword>
<keyword evidence="3 9" id="KW-0479">Metal-binding</keyword>
<feature type="binding site" evidence="9">
    <location>
        <position position="13"/>
    </location>
    <ligand>
        <name>NADPH</name>
        <dbReference type="ChEBI" id="CHEBI:57783"/>
    </ligand>
</feature>
<feature type="binding site" evidence="9">
    <location>
        <position position="37"/>
    </location>
    <ligand>
        <name>NADPH</name>
        <dbReference type="ChEBI" id="CHEBI:57783"/>
    </ligand>
</feature>
<feature type="binding site" evidence="9">
    <location>
        <position position="11"/>
    </location>
    <ligand>
        <name>NADPH</name>
        <dbReference type="ChEBI" id="CHEBI:57783"/>
    </ligand>
</feature>
<feature type="domain" description="DXP reductoisomerase C-terminal" evidence="12">
    <location>
        <begin position="265"/>
        <end position="383"/>
    </location>
</feature>
<feature type="binding site" evidence="9">
    <location>
        <position position="222"/>
    </location>
    <ligand>
        <name>1-deoxy-D-xylulose 5-phosphate</name>
        <dbReference type="ChEBI" id="CHEBI:57792"/>
    </ligand>
</feature>
<organism evidence="13 14">
    <name type="scientific">Janibacter indicus</name>
    <dbReference type="NCBI Taxonomy" id="857417"/>
    <lineage>
        <taxon>Bacteria</taxon>
        <taxon>Bacillati</taxon>
        <taxon>Actinomycetota</taxon>
        <taxon>Actinomycetes</taxon>
        <taxon>Micrococcales</taxon>
        <taxon>Intrasporangiaceae</taxon>
        <taxon>Janibacter</taxon>
    </lineage>
</organism>
<dbReference type="Gene3D" id="3.40.50.720">
    <property type="entry name" value="NAD(P)-binding Rossmann-like Domain"/>
    <property type="match status" value="1"/>
</dbReference>
<feature type="binding site" evidence="9">
    <location>
        <position position="156"/>
    </location>
    <ligand>
        <name>1-deoxy-D-xylulose 5-phosphate</name>
        <dbReference type="ChEBI" id="CHEBI:57792"/>
    </ligand>
</feature>
<evidence type="ECO:0000256" key="4">
    <source>
        <dbReference type="ARBA" id="ARBA00022857"/>
    </source>
</evidence>
<feature type="binding site" evidence="9">
    <location>
        <position position="131"/>
    </location>
    <ligand>
        <name>1-deoxy-D-xylulose 5-phosphate</name>
        <dbReference type="ChEBI" id="CHEBI:57792"/>
    </ligand>
</feature>
<evidence type="ECO:0000259" key="12">
    <source>
        <dbReference type="Pfam" id="PF13288"/>
    </source>
</evidence>
<feature type="binding site" evidence="9">
    <location>
        <position position="130"/>
    </location>
    <ligand>
        <name>NADPH</name>
        <dbReference type="ChEBI" id="CHEBI:57783"/>
    </ligand>
</feature>
<feature type="binding site" evidence="9">
    <location>
        <position position="225"/>
    </location>
    <ligand>
        <name>Mn(2+)</name>
        <dbReference type="ChEBI" id="CHEBI:29035"/>
    </ligand>
</feature>
<dbReference type="EMBL" id="CP013290">
    <property type="protein sequence ID" value="APH01008.1"/>
    <property type="molecule type" value="Genomic_DNA"/>
</dbReference>
<dbReference type="GO" id="GO:0016853">
    <property type="term" value="F:isomerase activity"/>
    <property type="evidence" value="ECO:0007669"/>
    <property type="project" value="UniProtKB-KW"/>
</dbReference>
<dbReference type="SUPFAM" id="SSF69055">
    <property type="entry name" value="1-deoxy-D-xylulose-5-phosphate reductoisomerase, C-terminal domain"/>
    <property type="match status" value="1"/>
</dbReference>
<gene>
    <name evidence="9" type="primary">dxr</name>
    <name evidence="13" type="ORF">ASJ30_05200</name>
</gene>
<evidence type="ECO:0000256" key="8">
    <source>
        <dbReference type="ARBA" id="ARBA00048543"/>
    </source>
</evidence>
<comment type="function">
    <text evidence="9">Catalyzes the NADPH-dependent rearrangement and reduction of 1-deoxy-D-xylulose-5-phosphate (DXP) to 2-C-methyl-D-erythritol 4-phosphate (MEP).</text>
</comment>
<dbReference type="GO" id="GO:0070402">
    <property type="term" value="F:NADPH binding"/>
    <property type="evidence" value="ECO:0007669"/>
    <property type="project" value="InterPro"/>
</dbReference>
<keyword evidence="4 9" id="KW-0521">NADP</keyword>
<keyword evidence="6 9" id="KW-0464">Manganese</keyword>
<feature type="binding site" evidence="9">
    <location>
        <position position="209"/>
    </location>
    <ligand>
        <name>NADPH</name>
        <dbReference type="ChEBI" id="CHEBI:57783"/>
    </ligand>
</feature>
<feature type="binding site" evidence="9">
    <location>
        <position position="154"/>
    </location>
    <ligand>
        <name>Mn(2+)</name>
        <dbReference type="ChEBI" id="CHEBI:29035"/>
    </ligand>
</feature>
<feature type="binding site" evidence="9">
    <location>
        <position position="155"/>
    </location>
    <ligand>
        <name>1-deoxy-D-xylulose 5-phosphate</name>
        <dbReference type="ChEBI" id="CHEBI:57792"/>
    </ligand>
</feature>
<dbReference type="PIRSF" id="PIRSF006205">
    <property type="entry name" value="Dxp_reductismrs"/>
    <property type="match status" value="1"/>
</dbReference>
<feature type="binding site" evidence="9">
    <location>
        <position position="221"/>
    </location>
    <ligand>
        <name>1-deoxy-D-xylulose 5-phosphate</name>
        <dbReference type="ChEBI" id="CHEBI:57792"/>
    </ligand>
</feature>
<keyword evidence="9" id="KW-0460">Magnesium</keyword>
<evidence type="ECO:0000256" key="7">
    <source>
        <dbReference type="ARBA" id="ARBA00023229"/>
    </source>
</evidence>
<evidence type="ECO:0000256" key="9">
    <source>
        <dbReference type="HAMAP-Rule" id="MF_00183"/>
    </source>
</evidence>
<evidence type="ECO:0000256" key="1">
    <source>
        <dbReference type="ARBA" id="ARBA00005094"/>
    </source>
</evidence>
<dbReference type="EC" id="1.1.1.267" evidence="9"/>
<sequence length="392" mass="40922">MSTRVTLLGSTGSIGTQGLQVIAAHPERFEVEVLAGGANTRLLAAQAARFRPSLVAAAGGTREELTAAIAAAADDAGVTGYVPEVVVGEEAATIAAGAPTDVVLNGITGAIGLRPTLAALRSGARLALANKESLIIGGPIVKDVAAPEQIVPVDSEHSAIAQALRSGRADEVRKLVVTASGGPFRGLDRAALREVTPAQALKHPNFAMGRVITTNSATLVNKGLELIEAHLLFDVPMERIEAVVHPQQIIHSMVEFHDGAVIAQLGLPTMLAPIALGLSWPERLTDVETPVDWTQAQDWRFEPLDDEAFPAVRLAQQVGAAGGTHPAVYNAANEVGVDAFHDGAARFTDIVDTIEQVLQRHDDARFDAHTVEGVLAADAWARDEAAGLLASA</sequence>
<dbReference type="Proteomes" id="UP000182938">
    <property type="component" value="Chromosome"/>
</dbReference>
<dbReference type="InterPro" id="IPR036291">
    <property type="entry name" value="NAD(P)-bd_dom_sf"/>
</dbReference>
<comment type="pathway">
    <text evidence="1 9">Isoprenoid biosynthesis; isopentenyl diphosphate biosynthesis via DXP pathway; isopentenyl diphosphate from 1-deoxy-D-xylulose 5-phosphate: step 1/6.</text>
</comment>
<dbReference type="GO" id="GO:0030145">
    <property type="term" value="F:manganese ion binding"/>
    <property type="evidence" value="ECO:0007669"/>
    <property type="project" value="TreeGrafter"/>
</dbReference>
<evidence type="ECO:0000259" key="11">
    <source>
        <dbReference type="Pfam" id="PF08436"/>
    </source>
</evidence>
<evidence type="ECO:0000256" key="2">
    <source>
        <dbReference type="ARBA" id="ARBA00006825"/>
    </source>
</evidence>
<dbReference type="UniPathway" id="UPA00056">
    <property type="reaction ID" value="UER00092"/>
</dbReference>
<dbReference type="SUPFAM" id="SSF51735">
    <property type="entry name" value="NAD(P)-binding Rossmann-fold domains"/>
    <property type="match status" value="1"/>
</dbReference>
<dbReference type="SUPFAM" id="SSF55347">
    <property type="entry name" value="Glyceraldehyde-3-phosphate dehydrogenase-like, C-terminal domain"/>
    <property type="match status" value="1"/>
</dbReference>
<reference evidence="13 14" key="1">
    <citation type="submission" date="2015-11" db="EMBL/GenBank/DDBJ databases">
        <authorList>
            <person name="Zhang Y."/>
            <person name="Guo Z."/>
        </authorList>
    </citation>
    <scope>NUCLEOTIDE SEQUENCE [LARGE SCALE GENOMIC DNA]</scope>
    <source>
        <strain evidence="13 14">YFY001</strain>
    </source>
</reference>
<dbReference type="Pfam" id="PF08436">
    <property type="entry name" value="DXP_redisom_C"/>
    <property type="match status" value="1"/>
</dbReference>
<comment type="similarity">
    <text evidence="2 9">Belongs to the DXR family.</text>
</comment>
<dbReference type="InterPro" id="IPR013512">
    <property type="entry name" value="DXP_reductoisomerase_N"/>
</dbReference>
<feature type="domain" description="1-deoxy-D-xylulose 5-phosphate reductoisomerase N-terminal" evidence="10">
    <location>
        <begin position="5"/>
        <end position="138"/>
    </location>
</feature>
<dbReference type="HAMAP" id="MF_00183">
    <property type="entry name" value="DXP_reductoisom"/>
    <property type="match status" value="1"/>
</dbReference>
<dbReference type="InterPro" id="IPR026877">
    <property type="entry name" value="DXPR_C"/>
</dbReference>
<feature type="binding site" evidence="9">
    <location>
        <position position="225"/>
    </location>
    <ligand>
        <name>1-deoxy-D-xylulose 5-phosphate</name>
        <dbReference type="ChEBI" id="CHEBI:57792"/>
    </ligand>
</feature>
<comment type="caution">
    <text evidence="9">Lacks conserved residue(s) required for the propagation of feature annotation.</text>
</comment>
<evidence type="ECO:0000313" key="14">
    <source>
        <dbReference type="Proteomes" id="UP000182938"/>
    </source>
</evidence>
<evidence type="ECO:0000313" key="13">
    <source>
        <dbReference type="EMBL" id="APH01008.1"/>
    </source>
</evidence>
<feature type="binding site" evidence="9">
    <location>
        <position position="132"/>
    </location>
    <ligand>
        <name>NADPH</name>
        <dbReference type="ChEBI" id="CHEBI:57783"/>
    </ligand>
</feature>
<evidence type="ECO:0000256" key="5">
    <source>
        <dbReference type="ARBA" id="ARBA00023002"/>
    </source>
</evidence>
<comment type="cofactor">
    <cofactor evidence="9">
        <name>Mg(2+)</name>
        <dbReference type="ChEBI" id="CHEBI:18420"/>
    </cofactor>
    <cofactor evidence="9">
        <name>Mn(2+)</name>
        <dbReference type="ChEBI" id="CHEBI:29035"/>
    </cofactor>
</comment>
<protein>
    <recommendedName>
        <fullName evidence="9">1-deoxy-D-xylulose 5-phosphate reductoisomerase</fullName>
        <shortName evidence="9">DXP reductoisomerase</shortName>
        <ecNumber evidence="9">1.1.1.267</ecNumber>
    </recommendedName>
    <alternativeName>
        <fullName evidence="9">1-deoxyxylulose-5-phosphate reductoisomerase</fullName>
    </alternativeName>
    <alternativeName>
        <fullName evidence="9">2-C-methyl-D-erythritol 4-phosphate synthase</fullName>
    </alternativeName>
</protein>
<feature type="binding site" evidence="9">
    <location>
        <position position="203"/>
    </location>
    <ligand>
        <name>1-deoxy-D-xylulose 5-phosphate</name>
        <dbReference type="ChEBI" id="CHEBI:57792"/>
    </ligand>
</feature>
<dbReference type="Gene3D" id="1.10.1740.10">
    <property type="match status" value="1"/>
</dbReference>
<feature type="binding site" evidence="9">
    <location>
        <position position="180"/>
    </location>
    <ligand>
        <name>1-deoxy-D-xylulose 5-phosphate</name>
        <dbReference type="ChEBI" id="CHEBI:57792"/>
    </ligand>
</feature>
<evidence type="ECO:0000256" key="6">
    <source>
        <dbReference type="ARBA" id="ARBA00023211"/>
    </source>
</evidence>
<feature type="binding site" evidence="9">
    <location>
        <position position="12"/>
    </location>
    <ligand>
        <name>NADPH</name>
        <dbReference type="ChEBI" id="CHEBI:57783"/>
    </ligand>
</feature>
<comment type="catalytic activity">
    <reaction evidence="8">
        <text>2-C-methyl-D-erythritol 4-phosphate + NADP(+) = 1-deoxy-D-xylulose 5-phosphate + NADPH + H(+)</text>
        <dbReference type="Rhea" id="RHEA:13717"/>
        <dbReference type="ChEBI" id="CHEBI:15378"/>
        <dbReference type="ChEBI" id="CHEBI:57783"/>
        <dbReference type="ChEBI" id="CHEBI:57792"/>
        <dbReference type="ChEBI" id="CHEBI:58262"/>
        <dbReference type="ChEBI" id="CHEBI:58349"/>
        <dbReference type="EC" id="1.1.1.267"/>
    </reaction>
    <physiologicalReaction direction="right-to-left" evidence="8">
        <dbReference type="Rhea" id="RHEA:13719"/>
    </physiologicalReaction>
</comment>
<feature type="domain" description="1-deoxy-D-xylulose 5-phosphate reductoisomerase C-terminal" evidence="11">
    <location>
        <begin position="150"/>
        <end position="233"/>
    </location>
</feature>
<dbReference type="Pfam" id="PF02670">
    <property type="entry name" value="DXP_reductoisom"/>
    <property type="match status" value="1"/>
</dbReference>